<accession>A0A5K7SH68</accession>
<dbReference type="EMBL" id="AP018694">
    <property type="protein sequence ID" value="BBE20839.1"/>
    <property type="molecule type" value="Genomic_DNA"/>
</dbReference>
<dbReference type="AlphaFoldDB" id="A0A5K7SH68"/>
<keyword evidence="2" id="KW-1185">Reference proteome</keyword>
<dbReference type="KEGG" id="anf:AQPE_5033"/>
<organism evidence="1 2">
    <name type="scientific">Aquipluma nitroreducens</name>
    <dbReference type="NCBI Taxonomy" id="2010828"/>
    <lineage>
        <taxon>Bacteria</taxon>
        <taxon>Pseudomonadati</taxon>
        <taxon>Bacteroidota</taxon>
        <taxon>Bacteroidia</taxon>
        <taxon>Marinilabiliales</taxon>
        <taxon>Prolixibacteraceae</taxon>
        <taxon>Aquipluma</taxon>
    </lineage>
</organism>
<dbReference type="Proteomes" id="UP001193389">
    <property type="component" value="Chromosome"/>
</dbReference>
<proteinExistence type="predicted"/>
<reference evidence="1" key="1">
    <citation type="journal article" date="2020" name="Int. J. Syst. Evol. Microbiol.">
        <title>Aquipluma nitroreducens gen. nov. sp. nov., a novel facultatively anaerobic bacterium isolated from a freshwater lake.</title>
        <authorList>
            <person name="Watanabe M."/>
            <person name="Kojima H."/>
            <person name="Fukui M."/>
        </authorList>
    </citation>
    <scope>NUCLEOTIDE SEQUENCE</scope>
    <source>
        <strain evidence="1">MeG22</strain>
    </source>
</reference>
<sequence length="38" mass="4648">MLNFKDVKKMKFRGYKKPLLKTHLKRKRHSFKTSVAQQ</sequence>
<protein>
    <submittedName>
        <fullName evidence="1">Uncharacterized protein</fullName>
    </submittedName>
</protein>
<gene>
    <name evidence="1" type="ORF">AQPE_5033</name>
</gene>
<evidence type="ECO:0000313" key="1">
    <source>
        <dbReference type="EMBL" id="BBE20839.1"/>
    </source>
</evidence>
<name>A0A5K7SH68_9BACT</name>
<evidence type="ECO:0000313" key="2">
    <source>
        <dbReference type="Proteomes" id="UP001193389"/>
    </source>
</evidence>